<dbReference type="GO" id="GO:0002161">
    <property type="term" value="F:aminoacyl-tRNA deacylase activity"/>
    <property type="evidence" value="ECO:0007669"/>
    <property type="project" value="InterPro"/>
</dbReference>
<dbReference type="InterPro" id="IPR013155">
    <property type="entry name" value="M/V/L/I-tRNA-synth_anticd-bd"/>
</dbReference>
<keyword evidence="10" id="KW-0862">Zinc</keyword>
<evidence type="ECO:0000313" key="13">
    <source>
        <dbReference type="EMBL" id="CAB3976510.1"/>
    </source>
</evidence>
<dbReference type="EMBL" id="LR794158">
    <property type="protein sequence ID" value="CAB3976510.1"/>
    <property type="molecule type" value="Genomic_DNA"/>
</dbReference>
<evidence type="ECO:0000313" key="14">
    <source>
        <dbReference type="Proteomes" id="UP000509549"/>
    </source>
</evidence>
<feature type="binding site" evidence="10">
    <location>
        <position position="884"/>
    </location>
    <ligand>
        <name>Zn(2+)</name>
        <dbReference type="ChEBI" id="CHEBI:29105"/>
    </ligand>
</feature>
<feature type="domain" description="Aminoacyl-tRNA synthetase class Ia" evidence="11">
    <location>
        <begin position="27"/>
        <end position="632"/>
    </location>
</feature>
<dbReference type="Pfam" id="PF08264">
    <property type="entry name" value="Anticodon_1"/>
    <property type="match status" value="1"/>
</dbReference>
<evidence type="ECO:0000256" key="10">
    <source>
        <dbReference type="HAMAP-Rule" id="MF_02002"/>
    </source>
</evidence>
<evidence type="ECO:0000256" key="4">
    <source>
        <dbReference type="ARBA" id="ARBA00022741"/>
    </source>
</evidence>
<dbReference type="GO" id="GO:0004822">
    <property type="term" value="F:isoleucine-tRNA ligase activity"/>
    <property type="evidence" value="ECO:0007669"/>
    <property type="project" value="UniProtKB-UniRule"/>
</dbReference>
<dbReference type="InterPro" id="IPR002301">
    <property type="entry name" value="Ile-tRNA-ligase"/>
</dbReference>
<evidence type="ECO:0000256" key="2">
    <source>
        <dbReference type="ARBA" id="ARBA00022490"/>
    </source>
</evidence>
<evidence type="ECO:0000256" key="1">
    <source>
        <dbReference type="ARBA" id="ARBA00006887"/>
    </source>
</evidence>
<evidence type="ECO:0000256" key="3">
    <source>
        <dbReference type="ARBA" id="ARBA00022598"/>
    </source>
</evidence>
<dbReference type="InterPro" id="IPR009080">
    <property type="entry name" value="tRNAsynth_Ia_anticodon-bd"/>
</dbReference>
<feature type="binding site" evidence="10">
    <location>
        <position position="904"/>
    </location>
    <ligand>
        <name>Zn(2+)</name>
        <dbReference type="ChEBI" id="CHEBI:29105"/>
    </ligand>
</feature>
<dbReference type="NCBIfam" id="TIGR00392">
    <property type="entry name" value="ileS"/>
    <property type="match status" value="1"/>
</dbReference>
<evidence type="ECO:0000256" key="8">
    <source>
        <dbReference type="ARBA" id="ARBA00025217"/>
    </source>
</evidence>
<dbReference type="EC" id="6.1.1.5" evidence="10"/>
<dbReference type="RefSeq" id="WP_176605035.1">
    <property type="nucleotide sequence ID" value="NZ_LR794158.1"/>
</dbReference>
<keyword evidence="5 10" id="KW-0067">ATP-binding</keyword>
<evidence type="ECO:0000259" key="12">
    <source>
        <dbReference type="Pfam" id="PF08264"/>
    </source>
</evidence>
<gene>
    <name evidence="10 13" type="primary">ileS</name>
    <name evidence="13" type="ORF">ESZ_00320</name>
</gene>
<dbReference type="PANTHER" id="PTHR42765">
    <property type="entry name" value="SOLEUCYL-TRNA SYNTHETASE"/>
    <property type="match status" value="1"/>
</dbReference>
<dbReference type="SUPFAM" id="SSF50677">
    <property type="entry name" value="ValRS/IleRS/LeuRS editing domain"/>
    <property type="match status" value="1"/>
</dbReference>
<dbReference type="InterPro" id="IPR050081">
    <property type="entry name" value="Ile-tRNA_ligase"/>
</dbReference>
<keyword evidence="3 10" id="KW-0436">Ligase</keyword>
<dbReference type="Gene3D" id="3.40.50.620">
    <property type="entry name" value="HUPs"/>
    <property type="match status" value="2"/>
</dbReference>
<comment type="catalytic activity">
    <reaction evidence="9 10">
        <text>tRNA(Ile) + L-isoleucine + ATP = L-isoleucyl-tRNA(Ile) + AMP + diphosphate</text>
        <dbReference type="Rhea" id="RHEA:11060"/>
        <dbReference type="Rhea" id="RHEA-COMP:9666"/>
        <dbReference type="Rhea" id="RHEA-COMP:9695"/>
        <dbReference type="ChEBI" id="CHEBI:30616"/>
        <dbReference type="ChEBI" id="CHEBI:33019"/>
        <dbReference type="ChEBI" id="CHEBI:58045"/>
        <dbReference type="ChEBI" id="CHEBI:78442"/>
        <dbReference type="ChEBI" id="CHEBI:78528"/>
        <dbReference type="ChEBI" id="CHEBI:456215"/>
        <dbReference type="EC" id="6.1.1.5"/>
    </reaction>
</comment>
<dbReference type="AlphaFoldDB" id="A0A6J5JZV5"/>
<dbReference type="Gene3D" id="3.90.740.10">
    <property type="entry name" value="Valyl/Leucyl/Isoleucyl-tRNA synthetase, editing domain"/>
    <property type="match status" value="1"/>
</dbReference>
<dbReference type="PANTHER" id="PTHR42765:SF1">
    <property type="entry name" value="ISOLEUCINE--TRNA LIGASE, MITOCHONDRIAL"/>
    <property type="match status" value="1"/>
</dbReference>
<dbReference type="InterPro" id="IPR001412">
    <property type="entry name" value="aa-tRNA-synth_I_CS"/>
</dbReference>
<dbReference type="SUPFAM" id="SSF47323">
    <property type="entry name" value="Anticodon-binding domain of a subclass of class I aminoacyl-tRNA synthetases"/>
    <property type="match status" value="1"/>
</dbReference>
<feature type="binding site" evidence="10">
    <location>
        <position position="887"/>
    </location>
    <ligand>
        <name>Zn(2+)</name>
        <dbReference type="ChEBI" id="CHEBI:29105"/>
    </ligand>
</feature>
<evidence type="ECO:0000259" key="11">
    <source>
        <dbReference type="Pfam" id="PF00133"/>
    </source>
</evidence>
<dbReference type="GO" id="GO:0000049">
    <property type="term" value="F:tRNA binding"/>
    <property type="evidence" value="ECO:0007669"/>
    <property type="project" value="InterPro"/>
</dbReference>
<dbReference type="InterPro" id="IPR002300">
    <property type="entry name" value="aa-tRNA-synth_Ia"/>
</dbReference>
<organism evidence="13 14">
    <name type="scientific">Candidatus Azoamicus ciliaticola</name>
    <dbReference type="NCBI Taxonomy" id="2652803"/>
    <lineage>
        <taxon>Bacteria</taxon>
        <taxon>Pseudomonadati</taxon>
        <taxon>Pseudomonadota</taxon>
        <taxon>Gammaproteobacteria</taxon>
        <taxon>Candidatus Azoamicaceae</taxon>
        <taxon>Candidatus Azoamicus</taxon>
    </lineage>
</organism>
<dbReference type="Pfam" id="PF00133">
    <property type="entry name" value="tRNA-synt_1"/>
    <property type="match status" value="1"/>
</dbReference>
<dbReference type="GO" id="GO:0005829">
    <property type="term" value="C:cytosol"/>
    <property type="evidence" value="ECO:0007669"/>
    <property type="project" value="TreeGrafter"/>
</dbReference>
<keyword evidence="10" id="KW-0479">Metal-binding</keyword>
<feature type="binding site" evidence="10">
    <location>
        <position position="901"/>
    </location>
    <ligand>
        <name>Zn(2+)</name>
        <dbReference type="ChEBI" id="CHEBI:29105"/>
    </ligand>
</feature>
<dbReference type="KEGG" id="acil:ESZ_00320"/>
<comment type="subcellular location">
    <subcellularLocation>
        <location evidence="10">Cytoplasm</location>
    </subcellularLocation>
</comment>
<dbReference type="GO" id="GO:0008270">
    <property type="term" value="F:zinc ion binding"/>
    <property type="evidence" value="ECO:0007669"/>
    <property type="project" value="UniProtKB-UniRule"/>
</dbReference>
<dbReference type="InterPro" id="IPR014729">
    <property type="entry name" value="Rossmann-like_a/b/a_fold"/>
</dbReference>
<proteinExistence type="inferred from homology"/>
<keyword evidence="7 10" id="KW-0030">Aminoacyl-tRNA synthetase</keyword>
<comment type="cofactor">
    <cofactor evidence="10">
        <name>Zn(2+)</name>
        <dbReference type="ChEBI" id="CHEBI:29105"/>
    </cofactor>
    <text evidence="10">Binds 1 zinc ion per subunit.</text>
</comment>
<feature type="short sequence motif" description="'KMSKS' region" evidence="10">
    <location>
        <begin position="593"/>
        <end position="597"/>
    </location>
</feature>
<comment type="domain">
    <text evidence="10">IleRS has two distinct active sites: one for aminoacylation and one for editing. The misactivated valine is translocated from the active site to the editing site, which sterically excludes the correctly activated isoleucine. The single editing site contains two valyl binding pockets, one specific for each substrate (Val-AMP or Val-tRNA(Ile)).</text>
</comment>
<feature type="binding site" evidence="10">
    <location>
        <position position="596"/>
    </location>
    <ligand>
        <name>ATP</name>
        <dbReference type="ChEBI" id="CHEBI:30616"/>
    </ligand>
</feature>
<reference evidence="13 14" key="1">
    <citation type="submission" date="2020-04" db="EMBL/GenBank/DDBJ databases">
        <authorList>
            <person name="Graf S J."/>
        </authorList>
    </citation>
    <scope>NUCLEOTIDE SEQUENCE [LARGE SCALE GENOMIC DNA]</scope>
    <source>
        <strain evidence="13">1</strain>
    </source>
</reference>
<evidence type="ECO:0000256" key="7">
    <source>
        <dbReference type="ARBA" id="ARBA00023146"/>
    </source>
</evidence>
<protein>
    <recommendedName>
        <fullName evidence="10">Isoleucine--tRNA ligase</fullName>
        <ecNumber evidence="10">6.1.1.5</ecNumber>
    </recommendedName>
    <alternativeName>
        <fullName evidence="10">Isoleucyl-tRNA synthetase</fullName>
        <shortName evidence="10">IleRS</shortName>
    </alternativeName>
</protein>
<dbReference type="Proteomes" id="UP000509549">
    <property type="component" value="Chromosome"/>
</dbReference>
<keyword evidence="2 10" id="KW-0963">Cytoplasm</keyword>
<feature type="short sequence motif" description="'HIGH' region" evidence="10">
    <location>
        <begin position="54"/>
        <end position="64"/>
    </location>
</feature>
<dbReference type="CDD" id="cd07960">
    <property type="entry name" value="Anticodon_Ia_Ile_BEm"/>
    <property type="match status" value="1"/>
</dbReference>
<dbReference type="SUPFAM" id="SSF52374">
    <property type="entry name" value="Nucleotidylyl transferase"/>
    <property type="match status" value="1"/>
</dbReference>
<dbReference type="GO" id="GO:0005524">
    <property type="term" value="F:ATP binding"/>
    <property type="evidence" value="ECO:0007669"/>
    <property type="project" value="UniProtKB-UniRule"/>
</dbReference>
<evidence type="ECO:0000256" key="9">
    <source>
        <dbReference type="ARBA" id="ARBA00048359"/>
    </source>
</evidence>
<accession>A0A6J5JZV5</accession>
<dbReference type="InterPro" id="IPR009008">
    <property type="entry name" value="Val/Leu/Ile-tRNA-synth_edit"/>
</dbReference>
<keyword evidence="4 10" id="KW-0547">Nucleotide-binding</keyword>
<keyword evidence="6 10" id="KW-0648">Protein biosynthesis</keyword>
<sequence>MDYRFTLNLPETNFSMKANLSLNENDILKFWDGINLYNKKSFNKKIFVLNDGPPYSNGDIHIGHAFNKILKDIVCKFKRLDGFFVNFVPGWDCHGLPIELNVEKIIKKSKFLVSDSDFRALCKKYADEQVSIQRSSFIRLGINASWNDFYQTMDFKFEAAIVKTFRSLLENGYIYSSIRPVYWCFDCTSALADAELEYLDKQSDSIYVFFEIFDFENFFDKFYFRKIGFVIWTTTPWTLPFNEAIALNPKAEYLLIAHKEIGYIFDKKLLDFVVKKLAFNRIHVLHTFSADFFLNMRIIHPMYSKFVKVVLSDHVSSDSGTGCVHIAPGYGYDDYKVALKFGLPIQNKIDVNGYFYGDVEDFSSLNIKDVNPNVVAKLKEKNNLLLHECILHRYPHCWRHKSSLIFRTTNQWFLSVDNKLLRSNVINMSKNFIRWIPENGKTKILSMINDRPDWCISRQRVWGVPIFLFVNKNDDSLHPRSLLILDEIIELIKNDGTNFWYDCDVFAYFNIDPVLYRKVTDVLDVWYDSSSVYEFILNKFHFLKIPFDLCLEGNDQYRGWFQASLINSVANYNLFPFKTIVAHGFVLDGFGRKMSKSLNNVVSPNDVIKIYGADVLRLWVSSVNYCFDVNISEEILSRVCESYRKIRNTFRFFLSNVYDFNPENNLVMYFDIFYIDKWILKKFILFKDDLIRDFNEYKFYSVYKKIYNFCIDELGSKYFEIVKDRLYLTRSSSIFRLSCQSTLYYILYEFVKLISPILSFTAEEIWKNIKYVVNSVHSSVFDLKVNLFLNHEHFNVFDLIFFDKLFYIKDYVNKIIERFRHEFNIGSSLELELYFYCDIYWFNFLLKLKDDLFLFFLVSKVNCILDIKSDGFYFEIVKSNFFKCERCWHRSVNKFNELRICNRCILNIYYFKECRRFF</sequence>
<dbReference type="CDD" id="cd00818">
    <property type="entry name" value="IleRS_core"/>
    <property type="match status" value="1"/>
</dbReference>
<dbReference type="PROSITE" id="PS00178">
    <property type="entry name" value="AA_TRNA_LIGASE_I"/>
    <property type="match status" value="1"/>
</dbReference>
<dbReference type="PRINTS" id="PR00984">
    <property type="entry name" value="TRNASYNTHILE"/>
</dbReference>
<keyword evidence="14" id="KW-1185">Reference proteome</keyword>
<evidence type="ECO:0000256" key="5">
    <source>
        <dbReference type="ARBA" id="ARBA00022840"/>
    </source>
</evidence>
<name>A0A6J5JZV5_9GAMM</name>
<feature type="domain" description="Methionyl/Valyl/Leucyl/Isoleucyl-tRNA synthetase anticodon-binding" evidence="12">
    <location>
        <begin position="676"/>
        <end position="833"/>
    </location>
</feature>
<evidence type="ECO:0000256" key="6">
    <source>
        <dbReference type="ARBA" id="ARBA00022917"/>
    </source>
</evidence>
<feature type="binding site" evidence="10">
    <location>
        <position position="552"/>
    </location>
    <ligand>
        <name>L-isoleucyl-5'-AMP</name>
        <dbReference type="ChEBI" id="CHEBI:178002"/>
    </ligand>
</feature>
<comment type="function">
    <text evidence="8 10">Catalyzes the attachment of isoleucine to tRNA(Ile). As IleRS can inadvertently accommodate and process structurally similar amino acids such as valine, to avoid such errors it has two additional distinct tRNA(Ile)-dependent editing activities. One activity is designated as 'pretransfer' editing and involves the hydrolysis of activated Val-AMP. The other activity is designated 'posttransfer' editing and involves deacylation of mischarged Val-tRNA(Ile).</text>
</comment>
<dbReference type="HAMAP" id="MF_02002">
    <property type="entry name" value="Ile_tRNA_synth_type1"/>
    <property type="match status" value="1"/>
</dbReference>
<comment type="subunit">
    <text evidence="10">Monomer.</text>
</comment>
<dbReference type="GO" id="GO:0006428">
    <property type="term" value="P:isoleucyl-tRNA aminoacylation"/>
    <property type="evidence" value="ECO:0007669"/>
    <property type="project" value="UniProtKB-UniRule"/>
</dbReference>
<dbReference type="InterPro" id="IPR023585">
    <property type="entry name" value="Ile-tRNA-ligase_type1"/>
</dbReference>
<dbReference type="Gene3D" id="1.10.730.20">
    <property type="match status" value="1"/>
</dbReference>
<comment type="similarity">
    <text evidence="1 10">Belongs to the class-I aminoacyl-tRNA synthetase family. IleS type 1 subfamily.</text>
</comment>
<dbReference type="InterPro" id="IPR033708">
    <property type="entry name" value="Anticodon_Ile_BEm"/>
</dbReference>